<gene>
    <name evidence="7" type="primary">phaC</name>
    <name evidence="7" type="ORF">HCZ30_08160</name>
</gene>
<dbReference type="InterPro" id="IPR000073">
    <property type="entry name" value="AB_hydrolase_1"/>
</dbReference>
<dbReference type="EMBL" id="JAATOP010000004">
    <property type="protein sequence ID" value="NIY72410.1"/>
    <property type="molecule type" value="Genomic_DNA"/>
</dbReference>
<dbReference type="Proteomes" id="UP000709466">
    <property type="component" value="Unassembled WGS sequence"/>
</dbReference>
<evidence type="ECO:0000259" key="5">
    <source>
        <dbReference type="Pfam" id="PF00561"/>
    </source>
</evidence>
<feature type="domain" description="AB hydrolase-1" evidence="5">
    <location>
        <begin position="260"/>
        <end position="504"/>
    </location>
</feature>
<dbReference type="PANTHER" id="PTHR36837:SF5">
    <property type="entry name" value="POLY-3-HYDROXYBUTYRATE SYNTHASE"/>
    <property type="match status" value="1"/>
</dbReference>
<feature type="domain" description="Poly-beta-hydroxybutyrate polymerase N-terminal" evidence="6">
    <location>
        <begin position="87"/>
        <end position="259"/>
    </location>
</feature>
<dbReference type="PANTHER" id="PTHR36837">
    <property type="entry name" value="POLY(3-HYDROXYALKANOATE) POLYMERASE SUBUNIT PHAC"/>
    <property type="match status" value="1"/>
</dbReference>
<dbReference type="InterPro" id="IPR029058">
    <property type="entry name" value="AB_hydrolase_fold"/>
</dbReference>
<dbReference type="InterPro" id="IPR010963">
    <property type="entry name" value="PHA_synth_I"/>
</dbReference>
<dbReference type="Gene3D" id="3.40.50.1820">
    <property type="entry name" value="alpha/beta hydrolase"/>
    <property type="match status" value="1"/>
</dbReference>
<evidence type="ECO:0000256" key="3">
    <source>
        <dbReference type="ARBA" id="ARBA00022679"/>
    </source>
</evidence>
<evidence type="ECO:0000256" key="2">
    <source>
        <dbReference type="ARBA" id="ARBA00022490"/>
    </source>
</evidence>
<dbReference type="SUPFAM" id="SSF53474">
    <property type="entry name" value="alpha/beta-Hydrolases"/>
    <property type="match status" value="1"/>
</dbReference>
<keyword evidence="2" id="KW-0963">Cytoplasm</keyword>
<keyword evidence="4" id="KW-0012">Acyltransferase</keyword>
<evidence type="ECO:0000259" key="6">
    <source>
        <dbReference type="Pfam" id="PF07167"/>
    </source>
</evidence>
<dbReference type="Pfam" id="PF07167">
    <property type="entry name" value="PhaC_N"/>
    <property type="match status" value="1"/>
</dbReference>
<dbReference type="InterPro" id="IPR051321">
    <property type="entry name" value="PHA/PHB_synthase"/>
</dbReference>
<keyword evidence="3" id="KW-0808">Transferase</keyword>
<dbReference type="NCBIfam" id="TIGR01838">
    <property type="entry name" value="PHA_synth_I"/>
    <property type="match status" value="1"/>
</dbReference>
<dbReference type="InterPro" id="IPR010941">
    <property type="entry name" value="PhaC_N"/>
</dbReference>
<comment type="subcellular location">
    <subcellularLocation>
        <location evidence="1">Cytoplasm</location>
    </subcellularLocation>
</comment>
<evidence type="ECO:0000256" key="1">
    <source>
        <dbReference type="ARBA" id="ARBA00004496"/>
    </source>
</evidence>
<protein>
    <submittedName>
        <fullName evidence="7">Class I poly(R)-hydroxyalkanoic acid synthase</fullName>
    </submittedName>
</protein>
<organism evidence="7 8">
    <name type="scientific">Marivivens donghaensis</name>
    <dbReference type="NCBI Taxonomy" id="1699413"/>
    <lineage>
        <taxon>Bacteria</taxon>
        <taxon>Pseudomonadati</taxon>
        <taxon>Pseudomonadota</taxon>
        <taxon>Alphaproteobacteria</taxon>
        <taxon>Rhodobacterales</taxon>
        <taxon>Paracoccaceae</taxon>
        <taxon>Marivivens group</taxon>
        <taxon>Marivivens</taxon>
    </lineage>
</organism>
<dbReference type="Pfam" id="PF00561">
    <property type="entry name" value="Abhydrolase_1"/>
    <property type="match status" value="1"/>
</dbReference>
<keyword evidence="8" id="KW-1185">Reference proteome</keyword>
<evidence type="ECO:0000256" key="4">
    <source>
        <dbReference type="ARBA" id="ARBA00023315"/>
    </source>
</evidence>
<evidence type="ECO:0000313" key="7">
    <source>
        <dbReference type="EMBL" id="NIY72410.1"/>
    </source>
</evidence>
<sequence length="579" mass="64962">MARIEELTARIGKAFATKRHVPQSLQGPGQELYFKAAVNYWADAVKDPAKVFEQQVSYWGKALHHYIEAQQAFAKGTFEAPLDSLPDDRRFSNPLWKSHPYFNFIKQQYQIQAQAITTAVDEIDGLDEVERQRLRYFSAQIVDMMCPTNFLPTNPDALQKALETEGQSLVDGLENLVRDLEANNGELVVSLADGTAFQVGENIGASEGKVVFQNHLFELIQYSPTTEQVHTTPLLIFPPWINRFYILDLKPKNSLVKWIVDQGFTLFVVSWKNPDASYRDTGMSDYVQDGYLTAIDQVKDICDVKKVNTIGYCIAGTTLSLTLALMKQEKDKSVNSATFFTTLTDFEDQGEFGVFLTDDFVDGIEEESMSKGVLESFYMSRTFSYLRSRDLIYGPAIKSYMMGEAPPAFDLLFWNGDGTNLPAKMAVEYLRGLCQKNQFARDGFEVADHLVKLAEVDVPLCAIACDTDHIAAWKASYQGVQKMGSKDKTFILSESGHIAGIVNPPSKGKYGHWTNDDLSLSPEDWKAGAEKHSGTWWPRWGEWLASKSGKLIDARHPGDSGRKLLGDAPGTYVREHPEL</sequence>
<proteinExistence type="predicted"/>
<name>A0ABX0VWH9_9RHOB</name>
<comment type="caution">
    <text evidence="7">The sequence shown here is derived from an EMBL/GenBank/DDBJ whole genome shotgun (WGS) entry which is preliminary data.</text>
</comment>
<accession>A0ABX0VWH9</accession>
<evidence type="ECO:0000313" key="8">
    <source>
        <dbReference type="Proteomes" id="UP000709466"/>
    </source>
</evidence>
<reference evidence="7 8" key="1">
    <citation type="submission" date="2020-03" db="EMBL/GenBank/DDBJ databases">
        <title>Bacterial isolates of synthetic phycosphere.</title>
        <authorList>
            <person name="Fu H."/>
            <person name="Moran M.A."/>
        </authorList>
    </citation>
    <scope>NUCLEOTIDE SEQUENCE [LARGE SCALE GENOMIC DNA]</scope>
    <source>
        <strain evidence="7 8">HF1</strain>
    </source>
</reference>